<protein>
    <submittedName>
        <fullName evidence="1">Uncharacterized protein</fullName>
    </submittedName>
</protein>
<evidence type="ECO:0000313" key="2">
    <source>
        <dbReference type="Proteomes" id="UP000321570"/>
    </source>
</evidence>
<name>A0A564YIU3_HYMDI</name>
<proteinExistence type="predicted"/>
<dbReference type="EMBL" id="CABIJS010000222">
    <property type="protein sequence ID" value="VUZ46658.1"/>
    <property type="molecule type" value="Genomic_DNA"/>
</dbReference>
<organism evidence="1 2">
    <name type="scientific">Hymenolepis diminuta</name>
    <name type="common">Rat tapeworm</name>
    <dbReference type="NCBI Taxonomy" id="6216"/>
    <lineage>
        <taxon>Eukaryota</taxon>
        <taxon>Metazoa</taxon>
        <taxon>Spiralia</taxon>
        <taxon>Lophotrochozoa</taxon>
        <taxon>Platyhelminthes</taxon>
        <taxon>Cestoda</taxon>
        <taxon>Eucestoda</taxon>
        <taxon>Cyclophyllidea</taxon>
        <taxon>Hymenolepididae</taxon>
        <taxon>Hymenolepis</taxon>
    </lineage>
</organism>
<dbReference type="AlphaFoldDB" id="A0A564YIU3"/>
<reference evidence="1 2" key="1">
    <citation type="submission" date="2019-07" db="EMBL/GenBank/DDBJ databases">
        <authorList>
            <person name="Jastrzebski P J."/>
            <person name="Paukszto L."/>
            <person name="Jastrzebski P J."/>
        </authorList>
    </citation>
    <scope>NUCLEOTIDE SEQUENCE [LARGE SCALE GENOMIC DNA]</scope>
    <source>
        <strain evidence="1 2">WMS-il1</strain>
    </source>
</reference>
<dbReference type="Proteomes" id="UP000321570">
    <property type="component" value="Unassembled WGS sequence"/>
</dbReference>
<evidence type="ECO:0000313" key="1">
    <source>
        <dbReference type="EMBL" id="VUZ46658.1"/>
    </source>
</evidence>
<keyword evidence="2" id="KW-1185">Reference proteome</keyword>
<gene>
    <name evidence="1" type="ORF">WMSIL1_LOCUS6288</name>
</gene>
<accession>A0A564YIU3</accession>
<sequence length="64" mass="7282">MDISAFSAQGNTLRIYDSLESSMVSNHRLPCADIYLVRPFIIEDTTRMSKVIHTFLKTQNGNFS</sequence>